<feature type="region of interest" description="Disordered" evidence="2">
    <location>
        <begin position="131"/>
        <end position="177"/>
    </location>
</feature>
<dbReference type="AlphaFoldDB" id="A0A8J6GM96"/>
<evidence type="ECO:0000256" key="2">
    <source>
        <dbReference type="SAM" id="MobiDB-lite"/>
    </source>
</evidence>
<sequence>MPYNRMNFEFEMLKMEHKQVVSDQLKLPREISKAVDKCNQLMEETESIGYRHGQVLRDRTQLKKKVHVLRLKNRLLQKEKTELQETCEEAKRLLKEEHEKICGPCAEQQQEQESLDEGLKNVLKQKELVTQHGDLDEKLQHHGSVPEMSSEKLQSELEQVTTQDESFLQTELQQQEH</sequence>
<gene>
    <name evidence="3" type="ORF">LTLLF_139795</name>
</gene>
<dbReference type="EMBL" id="JAATJU010021479">
    <property type="protein sequence ID" value="KAH0513605.1"/>
    <property type="molecule type" value="Genomic_DNA"/>
</dbReference>
<feature type="compositionally biased region" description="Basic and acidic residues" evidence="2">
    <location>
        <begin position="131"/>
        <end position="140"/>
    </location>
</feature>
<keyword evidence="1" id="KW-0175">Coiled coil</keyword>
<accession>A0A8J6GM96</accession>
<evidence type="ECO:0000313" key="4">
    <source>
        <dbReference type="Proteomes" id="UP000710432"/>
    </source>
</evidence>
<organism evidence="3 4">
    <name type="scientific">Microtus ochrogaster</name>
    <name type="common">Prairie vole</name>
    <dbReference type="NCBI Taxonomy" id="79684"/>
    <lineage>
        <taxon>Eukaryota</taxon>
        <taxon>Metazoa</taxon>
        <taxon>Chordata</taxon>
        <taxon>Craniata</taxon>
        <taxon>Vertebrata</taxon>
        <taxon>Euteleostomi</taxon>
        <taxon>Mammalia</taxon>
        <taxon>Eutheria</taxon>
        <taxon>Euarchontoglires</taxon>
        <taxon>Glires</taxon>
        <taxon>Rodentia</taxon>
        <taxon>Myomorpha</taxon>
        <taxon>Muroidea</taxon>
        <taxon>Cricetidae</taxon>
        <taxon>Arvicolinae</taxon>
        <taxon>Microtus</taxon>
    </lineage>
</organism>
<proteinExistence type="predicted"/>
<protein>
    <submittedName>
        <fullName evidence="3">Disks large-like protein 5</fullName>
    </submittedName>
</protein>
<dbReference type="PANTHER" id="PTHR21558">
    <property type="entry name" value="SPEER/SPETEX"/>
    <property type="match status" value="1"/>
</dbReference>
<evidence type="ECO:0000313" key="3">
    <source>
        <dbReference type="EMBL" id="KAH0513605.1"/>
    </source>
</evidence>
<feature type="compositionally biased region" description="Polar residues" evidence="2">
    <location>
        <begin position="156"/>
        <end position="177"/>
    </location>
</feature>
<feature type="coiled-coil region" evidence="1">
    <location>
        <begin position="59"/>
        <end position="100"/>
    </location>
</feature>
<dbReference type="Proteomes" id="UP000710432">
    <property type="component" value="Unassembled WGS sequence"/>
</dbReference>
<reference evidence="3" key="1">
    <citation type="submission" date="2020-03" db="EMBL/GenBank/DDBJ databases">
        <title>Studies in the Genomics of Life Span.</title>
        <authorList>
            <person name="Glass D."/>
        </authorList>
    </citation>
    <scope>NUCLEOTIDE SEQUENCE</scope>
    <source>
        <strain evidence="3">LTLLF</strain>
        <tissue evidence="3">Muscle</tissue>
    </source>
</reference>
<comment type="caution">
    <text evidence="3">The sequence shown here is derived from an EMBL/GenBank/DDBJ whole genome shotgun (WGS) entry which is preliminary data.</text>
</comment>
<evidence type="ECO:0000256" key="1">
    <source>
        <dbReference type="SAM" id="Coils"/>
    </source>
</evidence>
<name>A0A8J6GM96_MICOH</name>